<dbReference type="Proteomes" id="UP000552709">
    <property type="component" value="Unassembled WGS sequence"/>
</dbReference>
<dbReference type="RefSeq" id="WP_184133484.1">
    <property type="nucleotide sequence ID" value="NZ_JACHFL010000007.1"/>
</dbReference>
<evidence type="ECO:0000256" key="1">
    <source>
        <dbReference type="SAM" id="SignalP"/>
    </source>
</evidence>
<keyword evidence="3" id="KW-1185">Reference proteome</keyword>
<gene>
    <name evidence="2" type="ORF">HNQ08_002970</name>
</gene>
<comment type="caution">
    <text evidence="2">The sequence shown here is derived from an EMBL/GenBank/DDBJ whole genome shotgun (WGS) entry which is preliminary data.</text>
</comment>
<dbReference type="Gene3D" id="2.60.40.420">
    <property type="entry name" value="Cupredoxins - blue copper proteins"/>
    <property type="match status" value="1"/>
</dbReference>
<dbReference type="AlphaFoldDB" id="A0A7W8JW07"/>
<keyword evidence="1" id="KW-0732">Signal</keyword>
<dbReference type="InterPro" id="IPR008972">
    <property type="entry name" value="Cupredoxin"/>
</dbReference>
<feature type="chain" id="PRO_5031105211" evidence="1">
    <location>
        <begin position="26"/>
        <end position="291"/>
    </location>
</feature>
<protein>
    <submittedName>
        <fullName evidence="2">Putative cupredoxin-like copper-binding protein</fullName>
    </submittedName>
</protein>
<evidence type="ECO:0000313" key="3">
    <source>
        <dbReference type="Proteomes" id="UP000552709"/>
    </source>
</evidence>
<dbReference type="EMBL" id="JACHFL010000007">
    <property type="protein sequence ID" value="MBB5363863.1"/>
    <property type="molecule type" value="Genomic_DNA"/>
</dbReference>
<name>A0A7W8JW07_9DEIO</name>
<dbReference type="SUPFAM" id="SSF49503">
    <property type="entry name" value="Cupredoxins"/>
    <property type="match status" value="1"/>
</dbReference>
<sequence length="291" mass="30748">MTKTHAFRRLLTLALIAALAAPALAHQGHSHGGSSVQVQSQDYTFVTPTSVPTGWTTFELKNTGKEPHHMQLVRLPAGMTQEGFLAKLQENEGTALASVEMTGGVGMLLPGESQQITVNLSEPGTYLELCFVPDANGVPHLALGMVSAFQVTQAPADAARAELPKADLKVKLVDFGFELPKGVTITEGVQVWEVTNAGPEGHEMLVFRLAPGKTMEDVAAYLQKPEGPMPIIPAGGAQAVTNGRTSYVHLNLVPGDYLMLCGIPSPANAGAPHAALGMIRPFTVVEKSAQK</sequence>
<evidence type="ECO:0000313" key="2">
    <source>
        <dbReference type="EMBL" id="MBB5363863.1"/>
    </source>
</evidence>
<reference evidence="2 3" key="1">
    <citation type="submission" date="2020-08" db="EMBL/GenBank/DDBJ databases">
        <title>Genomic Encyclopedia of Type Strains, Phase IV (KMG-IV): sequencing the most valuable type-strain genomes for metagenomic binning, comparative biology and taxonomic classification.</title>
        <authorList>
            <person name="Goeker M."/>
        </authorList>
    </citation>
    <scope>NUCLEOTIDE SEQUENCE [LARGE SCALE GENOMIC DNA]</scope>
    <source>
        <strain evidence="2 3">DSM 27939</strain>
    </source>
</reference>
<proteinExistence type="predicted"/>
<accession>A0A7W8JW07</accession>
<feature type="signal peptide" evidence="1">
    <location>
        <begin position="1"/>
        <end position="25"/>
    </location>
</feature>
<organism evidence="2 3">
    <name type="scientific">Deinococcus humi</name>
    <dbReference type="NCBI Taxonomy" id="662880"/>
    <lineage>
        <taxon>Bacteria</taxon>
        <taxon>Thermotogati</taxon>
        <taxon>Deinococcota</taxon>
        <taxon>Deinococci</taxon>
        <taxon>Deinococcales</taxon>
        <taxon>Deinococcaceae</taxon>
        <taxon>Deinococcus</taxon>
    </lineage>
</organism>